<evidence type="ECO:0000313" key="2">
    <source>
        <dbReference type="Proteomes" id="UP000684084"/>
    </source>
</evidence>
<dbReference type="EMBL" id="CAGKOT010000010">
    <property type="protein sequence ID" value="CAB5356466.1"/>
    <property type="molecule type" value="Genomic_DNA"/>
</dbReference>
<evidence type="ECO:0000313" key="1">
    <source>
        <dbReference type="EMBL" id="CAB5356466.1"/>
    </source>
</evidence>
<protein>
    <submittedName>
        <fullName evidence="1">Uncharacterized protein</fullName>
    </submittedName>
</protein>
<proteinExistence type="predicted"/>
<gene>
    <name evidence="1" type="ORF">CHRIB12_LOCUS6348</name>
</gene>
<dbReference type="Proteomes" id="UP000684084">
    <property type="component" value="Unassembled WGS sequence"/>
</dbReference>
<accession>A0A915Z0C1</accession>
<organism evidence="1 2">
    <name type="scientific">Rhizophagus irregularis</name>
    <dbReference type="NCBI Taxonomy" id="588596"/>
    <lineage>
        <taxon>Eukaryota</taxon>
        <taxon>Fungi</taxon>
        <taxon>Fungi incertae sedis</taxon>
        <taxon>Mucoromycota</taxon>
        <taxon>Glomeromycotina</taxon>
        <taxon>Glomeromycetes</taxon>
        <taxon>Glomerales</taxon>
        <taxon>Glomeraceae</taxon>
        <taxon>Rhizophagus</taxon>
    </lineage>
</organism>
<reference evidence="1" key="1">
    <citation type="submission" date="2020-05" db="EMBL/GenBank/DDBJ databases">
        <authorList>
            <person name="Rincon C."/>
            <person name="Sanders R I."/>
            <person name="Robbins C."/>
            <person name="Chaturvedi A."/>
        </authorList>
    </citation>
    <scope>NUCLEOTIDE SEQUENCE</scope>
    <source>
        <strain evidence="1">CHB12</strain>
    </source>
</reference>
<dbReference type="AlphaFoldDB" id="A0A915Z0C1"/>
<sequence>MIVKIQHHKIKSGNFEIVYFNYYPKIPNKFNFHKSYFRSSAQTRDIFNLMPMPVVYNQEFNFNMVSIVPKCILYLSQRFYNTPKTIDFFNEINNGLNIN</sequence>
<comment type="caution">
    <text evidence="1">The sequence shown here is derived from an EMBL/GenBank/DDBJ whole genome shotgun (WGS) entry which is preliminary data.</text>
</comment>
<name>A0A915Z0C1_9GLOM</name>